<accession>A0AAV6N5K8</accession>
<reference evidence="1 2" key="1">
    <citation type="journal article" date="2021" name="Hortic Res">
        <title>The domestication of Cucurbita argyrosperma as revealed by the genome of its wild relative.</title>
        <authorList>
            <person name="Barrera-Redondo J."/>
            <person name="Sanchez-de la Vega G."/>
            <person name="Aguirre-Liguori J.A."/>
            <person name="Castellanos-Morales G."/>
            <person name="Gutierrez-Guerrero Y.T."/>
            <person name="Aguirre-Dugua X."/>
            <person name="Aguirre-Planter E."/>
            <person name="Tenaillon M.I."/>
            <person name="Lira-Saade R."/>
            <person name="Eguiarte L.E."/>
        </authorList>
    </citation>
    <scope>NUCLEOTIDE SEQUENCE [LARGE SCALE GENOMIC DNA]</scope>
    <source>
        <strain evidence="1">JBR-2021</strain>
    </source>
</reference>
<sequence>MASLQPPDVLRLAETARISLTPGEVEELAPKIGQVVDWFGQLQTVDLQSMEPSIRADTGGVNQRNDAPETFENREAMIRAVPAFDEPYIKVPKVLDKE</sequence>
<gene>
    <name evidence="1" type="primary">GATC</name>
    <name evidence="1" type="ORF">SDJN03_14069</name>
</gene>
<dbReference type="PANTHER" id="PTHR15004:SF0">
    <property type="entry name" value="GLUTAMYL-TRNA(GLN) AMIDOTRANSFERASE SUBUNIT C, MITOCHONDRIAL"/>
    <property type="match status" value="1"/>
</dbReference>
<dbReference type="AlphaFoldDB" id="A0AAV6N5K8"/>
<dbReference type="Pfam" id="PF02686">
    <property type="entry name" value="GatC"/>
    <property type="match status" value="1"/>
</dbReference>
<dbReference type="GO" id="GO:0030956">
    <property type="term" value="C:glutamyl-tRNA(Gln) amidotransferase complex"/>
    <property type="evidence" value="ECO:0007669"/>
    <property type="project" value="TreeGrafter"/>
</dbReference>
<protein>
    <submittedName>
        <fullName evidence="1">Glutamyl-tRNA(Gln) amidotransferase subunit C, chloroplastic/mitochondrial</fullName>
    </submittedName>
</protein>
<dbReference type="HAMAP" id="MF_00122">
    <property type="entry name" value="GatC"/>
    <property type="match status" value="1"/>
</dbReference>
<keyword evidence="2" id="KW-1185">Reference proteome</keyword>
<proteinExistence type="inferred from homology"/>
<dbReference type="EMBL" id="JAGKQH010000009">
    <property type="protein sequence ID" value="KAG6591723.1"/>
    <property type="molecule type" value="Genomic_DNA"/>
</dbReference>
<dbReference type="GO" id="GO:0005739">
    <property type="term" value="C:mitochondrion"/>
    <property type="evidence" value="ECO:0007669"/>
    <property type="project" value="TreeGrafter"/>
</dbReference>
<dbReference type="GO" id="GO:0032543">
    <property type="term" value="P:mitochondrial translation"/>
    <property type="evidence" value="ECO:0007669"/>
    <property type="project" value="TreeGrafter"/>
</dbReference>
<comment type="caution">
    <text evidence="1">The sequence shown here is derived from an EMBL/GenBank/DDBJ whole genome shotgun (WGS) entry which is preliminary data.</text>
</comment>
<dbReference type="GO" id="GO:0009507">
    <property type="term" value="C:chloroplast"/>
    <property type="evidence" value="ECO:0007669"/>
    <property type="project" value="TreeGrafter"/>
</dbReference>
<name>A0AAV6N5K8_9ROSI</name>
<dbReference type="NCBIfam" id="TIGR00135">
    <property type="entry name" value="gatC"/>
    <property type="match status" value="1"/>
</dbReference>
<dbReference type="GO" id="GO:0006450">
    <property type="term" value="P:regulation of translational fidelity"/>
    <property type="evidence" value="ECO:0007669"/>
    <property type="project" value="InterPro"/>
</dbReference>
<evidence type="ECO:0000313" key="1">
    <source>
        <dbReference type="EMBL" id="KAG6591723.1"/>
    </source>
</evidence>
<feature type="non-terminal residue" evidence="1">
    <location>
        <position position="1"/>
    </location>
</feature>
<evidence type="ECO:0000313" key="2">
    <source>
        <dbReference type="Proteomes" id="UP000685013"/>
    </source>
</evidence>
<dbReference type="Proteomes" id="UP000685013">
    <property type="component" value="Chromosome 9"/>
</dbReference>
<dbReference type="GO" id="GO:0070681">
    <property type="term" value="P:glutaminyl-tRNAGln biosynthesis via transamidation"/>
    <property type="evidence" value="ECO:0007669"/>
    <property type="project" value="TreeGrafter"/>
</dbReference>
<dbReference type="InterPro" id="IPR003837">
    <property type="entry name" value="GatC"/>
</dbReference>
<organism evidence="1 2">
    <name type="scientific">Cucurbita argyrosperma subsp. sororia</name>
    <dbReference type="NCBI Taxonomy" id="37648"/>
    <lineage>
        <taxon>Eukaryota</taxon>
        <taxon>Viridiplantae</taxon>
        <taxon>Streptophyta</taxon>
        <taxon>Embryophyta</taxon>
        <taxon>Tracheophyta</taxon>
        <taxon>Spermatophyta</taxon>
        <taxon>Magnoliopsida</taxon>
        <taxon>eudicotyledons</taxon>
        <taxon>Gunneridae</taxon>
        <taxon>Pentapetalae</taxon>
        <taxon>rosids</taxon>
        <taxon>fabids</taxon>
        <taxon>Cucurbitales</taxon>
        <taxon>Cucurbitaceae</taxon>
        <taxon>Cucurbiteae</taxon>
        <taxon>Cucurbita</taxon>
    </lineage>
</organism>
<dbReference type="PANTHER" id="PTHR15004">
    <property type="entry name" value="GLUTAMYL-TRNA(GLN) AMIDOTRANSFERASE SUBUNIT C, MITOCHONDRIAL"/>
    <property type="match status" value="1"/>
</dbReference>